<dbReference type="Gene3D" id="3.20.20.330">
    <property type="entry name" value="Homocysteine-binding-like domain"/>
    <property type="match status" value="1"/>
</dbReference>
<dbReference type="GO" id="GO:0046872">
    <property type="term" value="F:metal ion binding"/>
    <property type="evidence" value="ECO:0007669"/>
    <property type="project" value="UniProtKB-KW"/>
</dbReference>
<dbReference type="InterPro" id="IPR003726">
    <property type="entry name" value="HCY_dom"/>
</dbReference>
<proteinExistence type="predicted"/>
<evidence type="ECO:0000256" key="4">
    <source>
        <dbReference type="ARBA" id="ARBA00022833"/>
    </source>
</evidence>
<dbReference type="InterPro" id="IPR036589">
    <property type="entry name" value="HCY_dom_sf"/>
</dbReference>
<dbReference type="GO" id="GO:0009086">
    <property type="term" value="P:methionine biosynthetic process"/>
    <property type="evidence" value="ECO:0007669"/>
    <property type="project" value="TreeGrafter"/>
</dbReference>
<dbReference type="EMBL" id="GL883107">
    <property type="protein sequence ID" value="EGG06711.1"/>
    <property type="molecule type" value="Genomic_DNA"/>
</dbReference>
<dbReference type="InParanoid" id="F4RLQ3"/>
<feature type="non-terminal residue" evidence="7">
    <location>
        <position position="358"/>
    </location>
</feature>
<name>F4RLQ3_MELLP</name>
<keyword evidence="2 5" id="KW-0808">Transferase</keyword>
<dbReference type="eggNOG" id="KOG1579">
    <property type="taxonomic scope" value="Eukaryota"/>
</dbReference>
<dbReference type="InterPro" id="IPR051486">
    <property type="entry name" value="Hcy_S-methyltransferase"/>
</dbReference>
<evidence type="ECO:0000256" key="1">
    <source>
        <dbReference type="ARBA" id="ARBA00022603"/>
    </source>
</evidence>
<dbReference type="PANTHER" id="PTHR46015">
    <property type="entry name" value="ZGC:172121"/>
    <property type="match status" value="1"/>
</dbReference>
<dbReference type="AlphaFoldDB" id="F4RLQ3"/>
<organism evidence="8">
    <name type="scientific">Melampsora larici-populina (strain 98AG31 / pathotype 3-4-7)</name>
    <name type="common">Poplar leaf rust fungus</name>
    <dbReference type="NCBI Taxonomy" id="747676"/>
    <lineage>
        <taxon>Eukaryota</taxon>
        <taxon>Fungi</taxon>
        <taxon>Dikarya</taxon>
        <taxon>Basidiomycota</taxon>
        <taxon>Pucciniomycotina</taxon>
        <taxon>Pucciniomycetes</taxon>
        <taxon>Pucciniales</taxon>
        <taxon>Melampsoraceae</taxon>
        <taxon>Melampsora</taxon>
    </lineage>
</organism>
<accession>F4RLQ3</accession>
<evidence type="ECO:0000259" key="6">
    <source>
        <dbReference type="PROSITE" id="PS50970"/>
    </source>
</evidence>
<feature type="binding site" evidence="5">
    <location>
        <position position="347"/>
    </location>
    <ligand>
        <name>Zn(2+)</name>
        <dbReference type="ChEBI" id="CHEBI:29105"/>
    </ligand>
</feature>
<evidence type="ECO:0000256" key="2">
    <source>
        <dbReference type="ARBA" id="ARBA00022679"/>
    </source>
</evidence>
<dbReference type="Pfam" id="PF02574">
    <property type="entry name" value="S-methyl_trans"/>
    <property type="match status" value="1"/>
</dbReference>
<evidence type="ECO:0000313" key="8">
    <source>
        <dbReference type="Proteomes" id="UP000001072"/>
    </source>
</evidence>
<dbReference type="VEuPathDB" id="FungiDB:MELLADRAFT_26682"/>
<comment type="cofactor">
    <cofactor evidence="5">
        <name>Zn(2+)</name>
        <dbReference type="ChEBI" id="CHEBI:29105"/>
    </cofactor>
</comment>
<dbReference type="GO" id="GO:0032259">
    <property type="term" value="P:methylation"/>
    <property type="evidence" value="ECO:0007669"/>
    <property type="project" value="UniProtKB-KW"/>
</dbReference>
<dbReference type="SUPFAM" id="SSF82282">
    <property type="entry name" value="Homocysteine S-methyltransferase"/>
    <property type="match status" value="1"/>
</dbReference>
<feature type="binding site" evidence="5">
    <location>
        <position position="346"/>
    </location>
    <ligand>
        <name>Zn(2+)</name>
        <dbReference type="ChEBI" id="CHEBI:29105"/>
    </ligand>
</feature>
<dbReference type="HOGENOM" id="CLU_004914_3_2_1"/>
<keyword evidence="4 5" id="KW-0862">Zinc</keyword>
<feature type="non-terminal residue" evidence="7">
    <location>
        <position position="1"/>
    </location>
</feature>
<dbReference type="FunCoup" id="F4RLQ3">
    <property type="interactions" value="18"/>
</dbReference>
<keyword evidence="3 5" id="KW-0479">Metal-binding</keyword>
<evidence type="ECO:0000256" key="3">
    <source>
        <dbReference type="ARBA" id="ARBA00022723"/>
    </source>
</evidence>
<protein>
    <recommendedName>
        <fullName evidence="6">Hcy-binding domain-containing protein</fullName>
    </recommendedName>
</protein>
<evidence type="ECO:0000313" key="7">
    <source>
        <dbReference type="EMBL" id="EGG06711.1"/>
    </source>
</evidence>
<feature type="domain" description="Hcy-binding" evidence="6">
    <location>
        <begin position="1"/>
        <end position="358"/>
    </location>
</feature>
<dbReference type="GO" id="GO:0008898">
    <property type="term" value="F:S-adenosylmethionine-homocysteine S-methyltransferase activity"/>
    <property type="evidence" value="ECO:0007669"/>
    <property type="project" value="TreeGrafter"/>
</dbReference>
<dbReference type="RefSeq" id="XP_007410151.1">
    <property type="nucleotide sequence ID" value="XM_007410089.1"/>
</dbReference>
<dbReference type="OrthoDB" id="261426at2759"/>
<sequence length="358" mass="39519">LVLLDGGNGTTLADDPGNELDTGLWSATLLVKHPEKIARLHQSWEKAGADIITSCSYQATVQGFENYLLKQTHTEQNDVEKPSKEADENATHLPRLNSPLDFLRSSIGVAHKSLSTAKVGLSLGPFGATLTPPQDYAGIYPSPYNQLEPLKNFHLDRLLDYANDEATWRKVDMVIFETIPNLLEALAVRSAWSTLLQSLEDRYEKTECIKWWVKPWVLSFVFAGSSGQFASGASPTEVLNAALGLSKDLDQLSLPRPSAVGVNCTKLQFIDKIVSAWTDLTETQSLRTLESPAPWLWMYPDGGLVYDVERRCWSGGQIGTDQWARQLMNIAQQASLHWPGVVVGGCCKTGPTHIRALK</sequence>
<feature type="binding site" evidence="5">
    <location>
        <position position="264"/>
    </location>
    <ligand>
        <name>Zn(2+)</name>
        <dbReference type="ChEBI" id="CHEBI:29105"/>
    </ligand>
</feature>
<dbReference type="STRING" id="747676.F4RLQ3"/>
<keyword evidence="1 5" id="KW-0489">Methyltransferase</keyword>
<dbReference type="PROSITE" id="PS50970">
    <property type="entry name" value="HCY"/>
    <property type="match status" value="1"/>
</dbReference>
<dbReference type="GeneID" id="18926963"/>
<dbReference type="PANTHER" id="PTHR46015:SF1">
    <property type="entry name" value="HOMOCYSTEINE S-METHYLTRANSFERASE-LIKE ISOFORM 1"/>
    <property type="match status" value="1"/>
</dbReference>
<gene>
    <name evidence="7" type="ORF">MELLADRAFT_26682</name>
</gene>
<keyword evidence="8" id="KW-1185">Reference proteome</keyword>
<reference evidence="8" key="1">
    <citation type="journal article" date="2011" name="Proc. Natl. Acad. Sci. U.S.A.">
        <title>Obligate biotrophy features unraveled by the genomic analysis of rust fungi.</title>
        <authorList>
            <person name="Duplessis S."/>
            <person name="Cuomo C.A."/>
            <person name="Lin Y.-C."/>
            <person name="Aerts A."/>
            <person name="Tisserant E."/>
            <person name="Veneault-Fourrey C."/>
            <person name="Joly D.L."/>
            <person name="Hacquard S."/>
            <person name="Amselem J."/>
            <person name="Cantarel B.L."/>
            <person name="Chiu R."/>
            <person name="Coutinho P.M."/>
            <person name="Feau N."/>
            <person name="Field M."/>
            <person name="Frey P."/>
            <person name="Gelhaye E."/>
            <person name="Goldberg J."/>
            <person name="Grabherr M.G."/>
            <person name="Kodira C.D."/>
            <person name="Kohler A."/>
            <person name="Kuees U."/>
            <person name="Lindquist E.A."/>
            <person name="Lucas S.M."/>
            <person name="Mago R."/>
            <person name="Mauceli E."/>
            <person name="Morin E."/>
            <person name="Murat C."/>
            <person name="Pangilinan J.L."/>
            <person name="Park R."/>
            <person name="Pearson M."/>
            <person name="Quesneville H."/>
            <person name="Rouhier N."/>
            <person name="Sakthikumar S."/>
            <person name="Salamov A.A."/>
            <person name="Schmutz J."/>
            <person name="Selles B."/>
            <person name="Shapiro H."/>
            <person name="Tanguay P."/>
            <person name="Tuskan G.A."/>
            <person name="Henrissat B."/>
            <person name="Van de Peer Y."/>
            <person name="Rouze P."/>
            <person name="Ellis J.G."/>
            <person name="Dodds P.N."/>
            <person name="Schein J.E."/>
            <person name="Zhong S."/>
            <person name="Hamelin R.C."/>
            <person name="Grigoriev I.V."/>
            <person name="Szabo L.J."/>
            <person name="Martin F."/>
        </authorList>
    </citation>
    <scope>NUCLEOTIDE SEQUENCE [LARGE SCALE GENOMIC DNA]</scope>
    <source>
        <strain evidence="8">98AG31 / pathotype 3-4-7</strain>
    </source>
</reference>
<dbReference type="KEGG" id="mlr:MELLADRAFT_26682"/>
<evidence type="ECO:0000256" key="5">
    <source>
        <dbReference type="PROSITE-ProRule" id="PRU00333"/>
    </source>
</evidence>
<dbReference type="Proteomes" id="UP000001072">
    <property type="component" value="Unassembled WGS sequence"/>
</dbReference>
<dbReference type="GO" id="GO:0033528">
    <property type="term" value="P:S-methylmethionine cycle"/>
    <property type="evidence" value="ECO:0007669"/>
    <property type="project" value="TreeGrafter"/>
</dbReference>